<reference evidence="5" key="1">
    <citation type="submission" date="2021-02" db="EMBL/GenBank/DDBJ databases">
        <authorList>
            <person name="Nowell W R."/>
        </authorList>
    </citation>
    <scope>NUCLEOTIDE SEQUENCE</scope>
</reference>
<dbReference type="Gene3D" id="3.40.50.720">
    <property type="entry name" value="NAD(P)-binding Rossmann-like Domain"/>
    <property type="match status" value="1"/>
</dbReference>
<keyword evidence="3" id="KW-0732">Signal</keyword>
<feature type="signal peptide" evidence="3">
    <location>
        <begin position="1"/>
        <end position="22"/>
    </location>
</feature>
<dbReference type="SUPFAM" id="SSF51735">
    <property type="entry name" value="NAD(P)-binding Rossmann-fold domains"/>
    <property type="match status" value="1"/>
</dbReference>
<gene>
    <name evidence="6" type="ORF">JXQ802_LOCUS43334</name>
    <name evidence="5" type="ORF">PYM288_LOCUS28184</name>
</gene>
<dbReference type="InterPro" id="IPR009081">
    <property type="entry name" value="PP-bd_ACP"/>
</dbReference>
<organism evidence="5 7">
    <name type="scientific">Rotaria sordida</name>
    <dbReference type="NCBI Taxonomy" id="392033"/>
    <lineage>
        <taxon>Eukaryota</taxon>
        <taxon>Metazoa</taxon>
        <taxon>Spiralia</taxon>
        <taxon>Gnathifera</taxon>
        <taxon>Rotifera</taxon>
        <taxon>Eurotatoria</taxon>
        <taxon>Bdelloidea</taxon>
        <taxon>Philodinida</taxon>
        <taxon>Philodinidae</taxon>
        <taxon>Rotaria</taxon>
    </lineage>
</organism>
<evidence type="ECO:0000313" key="8">
    <source>
        <dbReference type="Proteomes" id="UP000663870"/>
    </source>
</evidence>
<evidence type="ECO:0000313" key="6">
    <source>
        <dbReference type="EMBL" id="CAF1546809.1"/>
    </source>
</evidence>
<comment type="caution">
    <text evidence="5">The sequence shown here is derived from an EMBL/GenBank/DDBJ whole genome shotgun (WGS) entry which is preliminary data.</text>
</comment>
<feature type="chain" id="PRO_5035605192" description="Carrier domain-containing protein" evidence="3">
    <location>
        <begin position="23"/>
        <end position="641"/>
    </location>
</feature>
<keyword evidence="2" id="KW-0597">Phosphoprotein</keyword>
<dbReference type="PROSITE" id="PS50075">
    <property type="entry name" value="CARRIER"/>
    <property type="match status" value="1"/>
</dbReference>
<dbReference type="EMBL" id="CAJNOH010002018">
    <property type="protein sequence ID" value="CAF1267152.1"/>
    <property type="molecule type" value="Genomic_DNA"/>
</dbReference>
<dbReference type="AlphaFoldDB" id="A0A815BBP2"/>
<evidence type="ECO:0000256" key="2">
    <source>
        <dbReference type="ARBA" id="ARBA00022553"/>
    </source>
</evidence>
<keyword evidence="1" id="KW-0596">Phosphopantetheine</keyword>
<evidence type="ECO:0000313" key="5">
    <source>
        <dbReference type="EMBL" id="CAF1267152.1"/>
    </source>
</evidence>
<dbReference type="Proteomes" id="UP000663854">
    <property type="component" value="Unassembled WGS sequence"/>
</dbReference>
<proteinExistence type="predicted"/>
<dbReference type="Pfam" id="PF00550">
    <property type="entry name" value="PP-binding"/>
    <property type="match status" value="1"/>
</dbReference>
<evidence type="ECO:0000313" key="7">
    <source>
        <dbReference type="Proteomes" id="UP000663854"/>
    </source>
</evidence>
<sequence>MISKCNLLLVSIVLVAILCCWATTSVDETRNISMMTDDKDDHVKRNGKYLNYLRLPDGQCHNCSTYKCTNHKSNMGGSEWCIMLFPDALAHCDTDPNCGGYTMTTAEWFHKKYDKNGQVAVHLAKSGQKPISCLLSEWSSYEKQNVIRDTPVTYGITTCGNNNQETCEKSQNFNYMFVSNSNAVESTSSYSCYNHLNKFENKDFKCILPMVDGIALCNSDDQCEGFMINTDENWQKKFLNNGMQTVQLFGKGVTYTPSGTWPKKESLRQHEIPSRLIIGFEPFTPENGLLTSTMKPCRHKLAAYYGDRLKSSSAIEQRLKTIIETTTKQALLNKKDEHFFISTDGDSLTAVCLSHMIEHDLGISVPISILLQPDITIQHPTIETLLSDSELQLDITVDQRKNSSTSPTLIFITGTTGFAGAFLLAELLSVYSRECKFVCLVRYQPSMNPLDRIRENLLFYKIWKEDFQERIIPLKGDLEETCFGLDHEIYHFCAQQIDIILHCGAAVNFLLPYSKLYRSNVFGTQEIIRLATHTIACIPIHYISTLSVLSSNVNKEVSIEEIAPDSLISGYAQSKLVAEQLMSKANRLGLPVRIYRLGSICASTETGACNRSDLHTFLFIAMMKLKLPGDHGSYSFTCVTS</sequence>
<protein>
    <recommendedName>
        <fullName evidence="4">Carrier domain-containing protein</fullName>
    </recommendedName>
</protein>
<keyword evidence="8" id="KW-1185">Reference proteome</keyword>
<dbReference type="Pfam" id="PF07993">
    <property type="entry name" value="NAD_binding_4"/>
    <property type="match status" value="1"/>
</dbReference>
<accession>A0A815BBP2</accession>
<dbReference type="Proteomes" id="UP000663870">
    <property type="component" value="Unassembled WGS sequence"/>
</dbReference>
<dbReference type="InterPro" id="IPR036291">
    <property type="entry name" value="NAD(P)-bd_dom_sf"/>
</dbReference>
<evidence type="ECO:0000256" key="3">
    <source>
        <dbReference type="SAM" id="SignalP"/>
    </source>
</evidence>
<evidence type="ECO:0000259" key="4">
    <source>
        <dbReference type="PROSITE" id="PS50075"/>
    </source>
</evidence>
<name>A0A815BBP2_9BILA</name>
<evidence type="ECO:0000256" key="1">
    <source>
        <dbReference type="ARBA" id="ARBA00022450"/>
    </source>
</evidence>
<dbReference type="EMBL" id="CAJNOL010003105">
    <property type="protein sequence ID" value="CAF1546809.1"/>
    <property type="molecule type" value="Genomic_DNA"/>
</dbReference>
<dbReference type="InterPro" id="IPR013120">
    <property type="entry name" value="FAR_NAD-bd"/>
</dbReference>
<dbReference type="PANTHER" id="PTHR44845">
    <property type="entry name" value="CARRIER DOMAIN-CONTAINING PROTEIN"/>
    <property type="match status" value="1"/>
</dbReference>
<feature type="domain" description="Carrier" evidence="4">
    <location>
        <begin position="313"/>
        <end position="393"/>
    </location>
</feature>
<dbReference type="PANTHER" id="PTHR44845:SF6">
    <property type="entry name" value="BETA-ALANINE-ACTIVATING ENZYME"/>
    <property type="match status" value="1"/>
</dbReference>